<sequence>MPSYEWTPRAVLTAIFLGAAVGFQTTCVAFAEFLSFLIRPLSAKWANVYLAHLMELWSQHLVFMIQYFAPGNFVITVDKSCTSWVKSDGTTTDIGIEEMIRRKSDGTIDTLAFPPRLVFISNHQIYADWVYVWCLAHLANAHGSMKIILKDSLRKVPLAGWVWGMLIFDFIFMKRRLNEDQANMVNNLERAKKNVDTPMWLLIYPEGTVVSKKTRKISNDFAEKFGYNNPRHLLLPRSTGLRICTNTLGNSVKYIYDCTIGYSGLKSGDIPEDVYTLRGIFFLKRYPKEIHVHLRRFLISDIPTEEDAYATWLRDRWAEKDELLEEFYRVGAFPGEELKTSSKIKMEQVVDEDTGDVKVVRAERDDTVYRSLEVPIKLKHTLLDLTQVWFCLLPYVPIPHCLRPHHLLHLMTELLPIKYQVAFTVSLPYEEDFIEFIDAHASNMKAVRGFQRATVYVCDPDEDRGHEKHDKLHRTFYIYYEVDDEESLQKWIQTEEPKIIKDLERLLKSEDEKENIVVDFRQVLNPLAQYRLSKQQKRNRAD</sequence>
<keyword evidence="3" id="KW-0012">Acyltransferase</keyword>
<reference evidence="5" key="1">
    <citation type="submission" date="2020-12" db="EMBL/GenBank/DDBJ databases">
        <title>Metabolic potential, ecology and presence of endohyphal bacteria is reflected in genomic diversity of Mucoromycotina.</title>
        <authorList>
            <person name="Muszewska A."/>
            <person name="Okrasinska A."/>
            <person name="Steczkiewicz K."/>
            <person name="Drgas O."/>
            <person name="Orlowska M."/>
            <person name="Perlinska-Lenart U."/>
            <person name="Aleksandrzak-Piekarczyk T."/>
            <person name="Szatraj K."/>
            <person name="Zielenkiewicz U."/>
            <person name="Pilsyk S."/>
            <person name="Malc E."/>
            <person name="Mieczkowski P."/>
            <person name="Kruszewska J.S."/>
            <person name="Biernat P."/>
            <person name="Pawlowska J."/>
        </authorList>
    </citation>
    <scope>NUCLEOTIDE SEQUENCE</scope>
    <source>
        <strain evidence="5">WA0000051536</strain>
    </source>
</reference>
<dbReference type="InterPro" id="IPR002123">
    <property type="entry name" value="Plipid/glycerol_acylTrfase"/>
</dbReference>
<feature type="domain" description="Phospholipid/glycerol acyltransferase" evidence="4">
    <location>
        <begin position="117"/>
        <end position="242"/>
    </location>
</feature>
<dbReference type="PANTHER" id="PTHR10983">
    <property type="entry name" value="1-ACYLGLYCEROL-3-PHOSPHATE ACYLTRANSFERASE-RELATED"/>
    <property type="match status" value="1"/>
</dbReference>
<evidence type="ECO:0000256" key="3">
    <source>
        <dbReference type="ARBA" id="ARBA00023315"/>
    </source>
</evidence>
<evidence type="ECO:0000259" key="4">
    <source>
        <dbReference type="SMART" id="SM00563"/>
    </source>
</evidence>
<protein>
    <recommendedName>
        <fullName evidence="4">Phospholipid/glycerol acyltransferase domain-containing protein</fullName>
    </recommendedName>
</protein>
<evidence type="ECO:0000256" key="2">
    <source>
        <dbReference type="ARBA" id="ARBA00022679"/>
    </source>
</evidence>
<dbReference type="AlphaFoldDB" id="A0A8H7Q216"/>
<keyword evidence="2" id="KW-0808">Transferase</keyword>
<dbReference type="Pfam" id="PF14114">
    <property type="entry name" value="DUF4286"/>
    <property type="match status" value="1"/>
</dbReference>
<dbReference type="InterPro" id="IPR032098">
    <property type="entry name" value="Acyltransf_C"/>
</dbReference>
<dbReference type="InterPro" id="IPR025563">
    <property type="entry name" value="DUF4286"/>
</dbReference>
<dbReference type="PANTHER" id="PTHR10983:SF16">
    <property type="entry name" value="LYSOCARDIOLIPIN ACYLTRANSFERASE 1"/>
    <property type="match status" value="1"/>
</dbReference>
<comment type="similarity">
    <text evidence="1">Belongs to the 1-acyl-sn-glycerol-3-phosphate acyltransferase family.</text>
</comment>
<gene>
    <name evidence="5" type="ORF">INT44_008866</name>
</gene>
<dbReference type="Pfam" id="PF16076">
    <property type="entry name" value="Acyltransf_C"/>
    <property type="match status" value="1"/>
</dbReference>
<evidence type="ECO:0000313" key="6">
    <source>
        <dbReference type="Proteomes" id="UP000612746"/>
    </source>
</evidence>
<proteinExistence type="inferred from homology"/>
<dbReference type="OrthoDB" id="189226at2759"/>
<name>A0A8H7Q216_9FUNG</name>
<comment type="caution">
    <text evidence="5">The sequence shown here is derived from an EMBL/GenBank/DDBJ whole genome shotgun (WGS) entry which is preliminary data.</text>
</comment>
<dbReference type="SMART" id="SM00563">
    <property type="entry name" value="PlsC"/>
    <property type="match status" value="1"/>
</dbReference>
<dbReference type="Pfam" id="PF01553">
    <property type="entry name" value="Acyltransferase"/>
    <property type="match status" value="1"/>
</dbReference>
<evidence type="ECO:0000313" key="5">
    <source>
        <dbReference type="EMBL" id="KAG2183855.1"/>
    </source>
</evidence>
<accession>A0A8H7Q216</accession>
<dbReference type="GO" id="GO:0016746">
    <property type="term" value="F:acyltransferase activity"/>
    <property type="evidence" value="ECO:0007669"/>
    <property type="project" value="UniProtKB-KW"/>
</dbReference>
<evidence type="ECO:0000256" key="1">
    <source>
        <dbReference type="ARBA" id="ARBA00008655"/>
    </source>
</evidence>
<dbReference type="GO" id="GO:0036149">
    <property type="term" value="P:phosphatidylinositol acyl-chain remodeling"/>
    <property type="evidence" value="ECO:0007669"/>
    <property type="project" value="TreeGrafter"/>
</dbReference>
<keyword evidence="6" id="KW-1185">Reference proteome</keyword>
<dbReference type="Proteomes" id="UP000612746">
    <property type="component" value="Unassembled WGS sequence"/>
</dbReference>
<dbReference type="SUPFAM" id="SSF69593">
    <property type="entry name" value="Glycerol-3-phosphate (1)-acyltransferase"/>
    <property type="match status" value="1"/>
</dbReference>
<dbReference type="CDD" id="cd07990">
    <property type="entry name" value="LPLAT_LCLAT1-like"/>
    <property type="match status" value="1"/>
</dbReference>
<dbReference type="EMBL" id="JAEPRA010000006">
    <property type="protein sequence ID" value="KAG2183855.1"/>
    <property type="molecule type" value="Genomic_DNA"/>
</dbReference>
<organism evidence="5 6">
    <name type="scientific">Umbelopsis vinacea</name>
    <dbReference type="NCBI Taxonomy" id="44442"/>
    <lineage>
        <taxon>Eukaryota</taxon>
        <taxon>Fungi</taxon>
        <taxon>Fungi incertae sedis</taxon>
        <taxon>Mucoromycota</taxon>
        <taxon>Mucoromycotina</taxon>
        <taxon>Umbelopsidomycetes</taxon>
        <taxon>Umbelopsidales</taxon>
        <taxon>Umbelopsidaceae</taxon>
        <taxon>Umbelopsis</taxon>
    </lineage>
</organism>
<dbReference type="GO" id="GO:0005783">
    <property type="term" value="C:endoplasmic reticulum"/>
    <property type="evidence" value="ECO:0007669"/>
    <property type="project" value="TreeGrafter"/>
</dbReference>